<evidence type="ECO:0000256" key="1">
    <source>
        <dbReference type="SAM" id="MobiDB-lite"/>
    </source>
</evidence>
<dbReference type="Proteomes" id="UP001235269">
    <property type="component" value="Unassembled WGS sequence"/>
</dbReference>
<sequence>MLLSKPGSFTRPCCILQSRSEDPLGTASFCRLGDVARWMRQDPVSPACRAIGINDVSEMRNLLRPAPRMDMDRPRHDAFIRLGLGLGSTYVPASGSLPAFYRVFEGSLAGSSTHPVSQQTSHRIEKRKRHPGPTFPEPSSRRRRWSPPPEPLQTTPPSRRSNSSSSRFSLTRTVRSSSAVQRLTCSTGRRSPPLLKRKFFLSPFLRPCARVSLERVVLRGSLIGADPWVGRGCRSRVGRGCRYIGRGCRLVGRGLRIIFQNMQK</sequence>
<gene>
    <name evidence="2" type="ORF">QO005_004695</name>
</gene>
<evidence type="ECO:0000313" key="2">
    <source>
        <dbReference type="EMBL" id="MDQ0458334.1"/>
    </source>
</evidence>
<keyword evidence="3" id="KW-1185">Reference proteome</keyword>
<feature type="region of interest" description="Disordered" evidence="1">
    <location>
        <begin position="110"/>
        <end position="181"/>
    </location>
</feature>
<evidence type="ECO:0000313" key="3">
    <source>
        <dbReference type="Proteomes" id="UP001235269"/>
    </source>
</evidence>
<proteinExistence type="predicted"/>
<feature type="compositionally biased region" description="Polar residues" evidence="1">
    <location>
        <begin position="110"/>
        <end position="121"/>
    </location>
</feature>
<feature type="compositionally biased region" description="Low complexity" evidence="1">
    <location>
        <begin position="152"/>
        <end position="178"/>
    </location>
</feature>
<accession>A0ABU0IMB2</accession>
<organism evidence="2 3">
    <name type="scientific">Rhizobium paknamense</name>
    <dbReference type="NCBI Taxonomy" id="1206817"/>
    <lineage>
        <taxon>Bacteria</taxon>
        <taxon>Pseudomonadati</taxon>
        <taxon>Pseudomonadota</taxon>
        <taxon>Alphaproteobacteria</taxon>
        <taxon>Hyphomicrobiales</taxon>
        <taxon>Rhizobiaceae</taxon>
        <taxon>Rhizobium/Agrobacterium group</taxon>
        <taxon>Rhizobium</taxon>
    </lineage>
</organism>
<dbReference type="EMBL" id="JAUSWH010000029">
    <property type="protein sequence ID" value="MDQ0458334.1"/>
    <property type="molecule type" value="Genomic_DNA"/>
</dbReference>
<reference evidence="2 3" key="1">
    <citation type="submission" date="2023-07" db="EMBL/GenBank/DDBJ databases">
        <title>Genomic Encyclopedia of Type Strains, Phase IV (KMG-IV): sequencing the most valuable type-strain genomes for metagenomic binning, comparative biology and taxonomic classification.</title>
        <authorList>
            <person name="Goeker M."/>
        </authorList>
    </citation>
    <scope>NUCLEOTIDE SEQUENCE [LARGE SCALE GENOMIC DNA]</scope>
    <source>
        <strain evidence="2 3">DSM 100301</strain>
    </source>
</reference>
<protein>
    <submittedName>
        <fullName evidence="2">Uncharacterized protein</fullName>
    </submittedName>
</protein>
<comment type="caution">
    <text evidence="2">The sequence shown here is derived from an EMBL/GenBank/DDBJ whole genome shotgun (WGS) entry which is preliminary data.</text>
</comment>
<name>A0ABU0IMB2_9HYPH</name>